<dbReference type="Proteomes" id="UP001642409">
    <property type="component" value="Unassembled WGS sequence"/>
</dbReference>
<dbReference type="AlphaFoldDB" id="A0AA86NSJ9"/>
<dbReference type="EMBL" id="CAXDID020000286">
    <property type="protein sequence ID" value="CAL6070772.1"/>
    <property type="molecule type" value="Genomic_DNA"/>
</dbReference>
<organism evidence="1">
    <name type="scientific">Hexamita inflata</name>
    <dbReference type="NCBI Taxonomy" id="28002"/>
    <lineage>
        <taxon>Eukaryota</taxon>
        <taxon>Metamonada</taxon>
        <taxon>Diplomonadida</taxon>
        <taxon>Hexamitidae</taxon>
        <taxon>Hexamitinae</taxon>
        <taxon>Hexamita</taxon>
    </lineage>
</organism>
<evidence type="ECO:0000313" key="1">
    <source>
        <dbReference type="EMBL" id="CAI9924767.1"/>
    </source>
</evidence>
<evidence type="ECO:0000313" key="2">
    <source>
        <dbReference type="EMBL" id="CAL6070772.1"/>
    </source>
</evidence>
<keyword evidence="3" id="KW-1185">Reference proteome</keyword>
<protein>
    <submittedName>
        <fullName evidence="2">Hypothetical_protein</fullName>
    </submittedName>
</protein>
<comment type="caution">
    <text evidence="1">The sequence shown here is derived from an EMBL/GenBank/DDBJ whole genome shotgun (WGS) entry which is preliminary data.</text>
</comment>
<proteinExistence type="predicted"/>
<evidence type="ECO:0000313" key="3">
    <source>
        <dbReference type="Proteomes" id="UP001642409"/>
    </source>
</evidence>
<dbReference type="EMBL" id="CATOUU010000321">
    <property type="protein sequence ID" value="CAI9924767.1"/>
    <property type="molecule type" value="Genomic_DNA"/>
</dbReference>
<reference evidence="2 3" key="2">
    <citation type="submission" date="2024-07" db="EMBL/GenBank/DDBJ databases">
        <authorList>
            <person name="Akdeniz Z."/>
        </authorList>
    </citation>
    <scope>NUCLEOTIDE SEQUENCE [LARGE SCALE GENOMIC DNA]</scope>
</reference>
<sequence>MYNCLYSLRYTSWRWLTYLTSTNLLCNVNSSCLGLFWFKCVQAKTDILNSFKVKSVSKVKDVSFDQQSSWIPVIHWSHIKSGTKHQRLKIIFNCSMNTGLNEYMINYNYGLKQKSVSHLSSKCIAIAHHTKGRQFQQSSGKWKHTKYCFAQLCLTIVKYCKSKLLDVSAHFHLLFKPFSLYYNVQLIRCSRDQTTRFIFQQQTHFFRSTLLVA</sequence>
<gene>
    <name evidence="1" type="ORF">HINF_LOCUS12412</name>
    <name evidence="2" type="ORF">HINF_LOCUS54789</name>
</gene>
<accession>A0AA86NSJ9</accession>
<name>A0AA86NSJ9_9EUKA</name>
<reference evidence="1" key="1">
    <citation type="submission" date="2023-06" db="EMBL/GenBank/DDBJ databases">
        <authorList>
            <person name="Kurt Z."/>
        </authorList>
    </citation>
    <scope>NUCLEOTIDE SEQUENCE</scope>
</reference>